<dbReference type="EMBL" id="MTBC01000001">
    <property type="protein sequence ID" value="OQD44345.1"/>
    <property type="molecule type" value="Genomic_DNA"/>
</dbReference>
<evidence type="ECO:0000313" key="2">
    <source>
        <dbReference type="EMBL" id="OQD44345.1"/>
    </source>
</evidence>
<dbReference type="InterPro" id="IPR000014">
    <property type="entry name" value="PAS"/>
</dbReference>
<feature type="domain" description="PAS" evidence="1">
    <location>
        <begin position="74"/>
        <end position="129"/>
    </location>
</feature>
<dbReference type="Pfam" id="PF13426">
    <property type="entry name" value="PAS_9"/>
    <property type="match status" value="1"/>
</dbReference>
<sequence length="173" mass="19716">MKEFREYDAAAQRFYETLSLQSIPVVAWDIYSLKYDKVKGGLEELQGIKEIATANNWTSSFNLPEEILDKDHVVVITDAQLRIVHATKNMKQMNGYDVAEVLGNKPKMFQGPDTCQETSNAIRSAIIEQKPFEATVLNYRKDKSTYKCWIKGLPIFNAEGLLVNFIAFEKEVA</sequence>
<reference evidence="2 3" key="1">
    <citation type="submission" date="2016-12" db="EMBL/GenBank/DDBJ databases">
        <authorList>
            <person name="Song W.-J."/>
            <person name="Kurnit D.M."/>
        </authorList>
    </citation>
    <scope>NUCLEOTIDE SEQUENCE [LARGE SCALE GENOMIC DNA]</scope>
    <source>
        <strain evidence="2 3">HSG9</strain>
    </source>
</reference>
<gene>
    <name evidence="2" type="ORF">BUL40_01980</name>
</gene>
<name>A0A1V6LW49_9FLAO</name>
<dbReference type="Proteomes" id="UP000191680">
    <property type="component" value="Unassembled WGS sequence"/>
</dbReference>
<organism evidence="2 3">
    <name type="scientific">Croceivirga radicis</name>
    <dbReference type="NCBI Taxonomy" id="1929488"/>
    <lineage>
        <taxon>Bacteria</taxon>
        <taxon>Pseudomonadati</taxon>
        <taxon>Bacteroidota</taxon>
        <taxon>Flavobacteriia</taxon>
        <taxon>Flavobacteriales</taxon>
        <taxon>Flavobacteriaceae</taxon>
        <taxon>Croceivirga</taxon>
    </lineage>
</organism>
<accession>A0A1V6LW49</accession>
<comment type="caution">
    <text evidence="2">The sequence shown here is derived from an EMBL/GenBank/DDBJ whole genome shotgun (WGS) entry which is preliminary data.</text>
</comment>
<dbReference type="RefSeq" id="WP_080317854.1">
    <property type="nucleotide sequence ID" value="NZ_MTBC01000001.1"/>
</dbReference>
<proteinExistence type="predicted"/>
<dbReference type="InterPro" id="IPR035965">
    <property type="entry name" value="PAS-like_dom_sf"/>
</dbReference>
<keyword evidence="3" id="KW-1185">Reference proteome</keyword>
<evidence type="ECO:0000313" key="3">
    <source>
        <dbReference type="Proteomes" id="UP000191680"/>
    </source>
</evidence>
<dbReference type="PROSITE" id="PS50112">
    <property type="entry name" value="PAS"/>
    <property type="match status" value="1"/>
</dbReference>
<protein>
    <recommendedName>
        <fullName evidence="1">PAS domain-containing protein</fullName>
    </recommendedName>
</protein>
<dbReference type="AlphaFoldDB" id="A0A1V6LW49"/>
<dbReference type="CDD" id="cd00130">
    <property type="entry name" value="PAS"/>
    <property type="match status" value="1"/>
</dbReference>
<dbReference type="OrthoDB" id="5760647at2"/>
<dbReference type="SUPFAM" id="SSF55785">
    <property type="entry name" value="PYP-like sensor domain (PAS domain)"/>
    <property type="match status" value="1"/>
</dbReference>
<evidence type="ECO:0000259" key="1">
    <source>
        <dbReference type="PROSITE" id="PS50112"/>
    </source>
</evidence>
<dbReference type="Gene3D" id="3.30.450.20">
    <property type="entry name" value="PAS domain"/>
    <property type="match status" value="1"/>
</dbReference>